<dbReference type="Proteomes" id="UP001162156">
    <property type="component" value="Unassembled WGS sequence"/>
</dbReference>
<dbReference type="AlphaFoldDB" id="A0AAV8ZM20"/>
<comment type="caution">
    <text evidence="2">The sequence shown here is derived from an EMBL/GenBank/DDBJ whole genome shotgun (WGS) entry which is preliminary data.</text>
</comment>
<sequence length="70" mass="7943">MILDIIHLIKYEPEFLIYGFWLGTVIAVCVGLLFSCFSAVFAAVNTATTTSRYLTSVPGLYLWNFLARKY</sequence>
<keyword evidence="1" id="KW-0472">Membrane</keyword>
<gene>
    <name evidence="2" type="ORF">NQ314_004498</name>
</gene>
<keyword evidence="1" id="KW-0812">Transmembrane</keyword>
<evidence type="ECO:0000256" key="1">
    <source>
        <dbReference type="SAM" id="Phobius"/>
    </source>
</evidence>
<protein>
    <submittedName>
        <fullName evidence="2">Uncharacterized protein</fullName>
    </submittedName>
</protein>
<accession>A0AAV8ZM20</accession>
<organism evidence="2 3">
    <name type="scientific">Rhamnusium bicolor</name>
    <dbReference type="NCBI Taxonomy" id="1586634"/>
    <lineage>
        <taxon>Eukaryota</taxon>
        <taxon>Metazoa</taxon>
        <taxon>Ecdysozoa</taxon>
        <taxon>Arthropoda</taxon>
        <taxon>Hexapoda</taxon>
        <taxon>Insecta</taxon>
        <taxon>Pterygota</taxon>
        <taxon>Neoptera</taxon>
        <taxon>Endopterygota</taxon>
        <taxon>Coleoptera</taxon>
        <taxon>Polyphaga</taxon>
        <taxon>Cucujiformia</taxon>
        <taxon>Chrysomeloidea</taxon>
        <taxon>Cerambycidae</taxon>
        <taxon>Lepturinae</taxon>
        <taxon>Rhagiini</taxon>
        <taxon>Rhamnusium</taxon>
    </lineage>
</organism>
<reference evidence="2" key="1">
    <citation type="journal article" date="2023" name="Insect Mol. Biol.">
        <title>Genome sequencing provides insights into the evolution of gene families encoding plant cell wall-degrading enzymes in longhorned beetles.</title>
        <authorList>
            <person name="Shin N.R."/>
            <person name="Okamura Y."/>
            <person name="Kirsch R."/>
            <person name="Pauchet Y."/>
        </authorList>
    </citation>
    <scope>NUCLEOTIDE SEQUENCE</scope>
    <source>
        <strain evidence="2">RBIC_L_NR</strain>
    </source>
</reference>
<name>A0AAV8ZM20_9CUCU</name>
<feature type="transmembrane region" description="Helical" evidence="1">
    <location>
        <begin position="20"/>
        <end position="44"/>
    </location>
</feature>
<keyword evidence="1" id="KW-1133">Transmembrane helix</keyword>
<dbReference type="EMBL" id="JANEYF010001287">
    <property type="protein sequence ID" value="KAJ8964943.1"/>
    <property type="molecule type" value="Genomic_DNA"/>
</dbReference>
<keyword evidence="3" id="KW-1185">Reference proteome</keyword>
<evidence type="ECO:0000313" key="2">
    <source>
        <dbReference type="EMBL" id="KAJ8964943.1"/>
    </source>
</evidence>
<proteinExistence type="predicted"/>
<evidence type="ECO:0000313" key="3">
    <source>
        <dbReference type="Proteomes" id="UP001162156"/>
    </source>
</evidence>